<dbReference type="Gramene" id="ONI01253">
    <property type="protein sequence ID" value="ONI01253"/>
    <property type="gene ID" value="PRUPE_6G130200"/>
</dbReference>
<reference evidence="1 2" key="1">
    <citation type="journal article" date="2013" name="Nat. Genet.">
        <title>The high-quality draft genome of peach (Prunus persica) identifies unique patterns of genetic diversity, domestication and genome evolution.</title>
        <authorList>
            <consortium name="International Peach Genome Initiative"/>
            <person name="Verde I."/>
            <person name="Abbott A.G."/>
            <person name="Scalabrin S."/>
            <person name="Jung S."/>
            <person name="Shu S."/>
            <person name="Marroni F."/>
            <person name="Zhebentyayeva T."/>
            <person name="Dettori M.T."/>
            <person name="Grimwood J."/>
            <person name="Cattonaro F."/>
            <person name="Zuccolo A."/>
            <person name="Rossini L."/>
            <person name="Jenkins J."/>
            <person name="Vendramin E."/>
            <person name="Meisel L.A."/>
            <person name="Decroocq V."/>
            <person name="Sosinski B."/>
            <person name="Prochnik S."/>
            <person name="Mitros T."/>
            <person name="Policriti A."/>
            <person name="Cipriani G."/>
            <person name="Dondini L."/>
            <person name="Ficklin S."/>
            <person name="Goodstein D.M."/>
            <person name="Xuan P."/>
            <person name="Del Fabbro C."/>
            <person name="Aramini V."/>
            <person name="Copetti D."/>
            <person name="Gonzalez S."/>
            <person name="Horner D.S."/>
            <person name="Falchi R."/>
            <person name="Lucas S."/>
            <person name="Mica E."/>
            <person name="Maldonado J."/>
            <person name="Lazzari B."/>
            <person name="Bielenberg D."/>
            <person name="Pirona R."/>
            <person name="Miculan M."/>
            <person name="Barakat A."/>
            <person name="Testolin R."/>
            <person name="Stella A."/>
            <person name="Tartarini S."/>
            <person name="Tonutti P."/>
            <person name="Arus P."/>
            <person name="Orellana A."/>
            <person name="Wells C."/>
            <person name="Main D."/>
            <person name="Vizzotto G."/>
            <person name="Silva H."/>
            <person name="Salamini F."/>
            <person name="Schmutz J."/>
            <person name="Morgante M."/>
            <person name="Rokhsar D.S."/>
        </authorList>
    </citation>
    <scope>NUCLEOTIDE SEQUENCE [LARGE SCALE GENOMIC DNA]</scope>
    <source>
        <strain evidence="2">cv. Nemared</strain>
    </source>
</reference>
<accession>A0A251NPL9</accession>
<dbReference type="Proteomes" id="UP000006882">
    <property type="component" value="Chromosome G6"/>
</dbReference>
<evidence type="ECO:0000313" key="1">
    <source>
        <dbReference type="EMBL" id="ONI01253.1"/>
    </source>
</evidence>
<evidence type="ECO:0000313" key="2">
    <source>
        <dbReference type="Proteomes" id="UP000006882"/>
    </source>
</evidence>
<gene>
    <name evidence="1" type="ORF">PRUPE_6G130200</name>
</gene>
<sequence length="87" mass="9511">MMSSTHSFQLCPDPRSQPLVTAPRLHGRGCFKSALCMCVLDYGSAFCVGGLSTTILRSKHLYVGLLVTHLWQLWICNGGAASGKWQL</sequence>
<proteinExistence type="predicted"/>
<keyword evidence="2" id="KW-1185">Reference proteome</keyword>
<name>A0A251NPL9_PRUPE</name>
<dbReference type="EMBL" id="CM007656">
    <property type="protein sequence ID" value="ONI01253.1"/>
    <property type="molecule type" value="Genomic_DNA"/>
</dbReference>
<organism evidence="1 2">
    <name type="scientific">Prunus persica</name>
    <name type="common">Peach</name>
    <name type="synonym">Amygdalus persica</name>
    <dbReference type="NCBI Taxonomy" id="3760"/>
    <lineage>
        <taxon>Eukaryota</taxon>
        <taxon>Viridiplantae</taxon>
        <taxon>Streptophyta</taxon>
        <taxon>Embryophyta</taxon>
        <taxon>Tracheophyta</taxon>
        <taxon>Spermatophyta</taxon>
        <taxon>Magnoliopsida</taxon>
        <taxon>eudicotyledons</taxon>
        <taxon>Gunneridae</taxon>
        <taxon>Pentapetalae</taxon>
        <taxon>rosids</taxon>
        <taxon>fabids</taxon>
        <taxon>Rosales</taxon>
        <taxon>Rosaceae</taxon>
        <taxon>Amygdaloideae</taxon>
        <taxon>Amygdaleae</taxon>
        <taxon>Prunus</taxon>
    </lineage>
</organism>
<dbReference type="AlphaFoldDB" id="A0A251NPL9"/>
<protein>
    <submittedName>
        <fullName evidence="1">Uncharacterized protein</fullName>
    </submittedName>
</protein>